<keyword evidence="4" id="KW-0378">Hydrolase</keyword>
<dbReference type="InterPro" id="IPR044149">
    <property type="entry name" value="Nitrilases_CHs"/>
</dbReference>
<name>A0A059GAC4_9PROT</name>
<organism evidence="4 5">
    <name type="scientific">Hyphomonas oceanitis SCH89</name>
    <dbReference type="NCBI Taxonomy" id="1280953"/>
    <lineage>
        <taxon>Bacteria</taxon>
        <taxon>Pseudomonadati</taxon>
        <taxon>Pseudomonadota</taxon>
        <taxon>Alphaproteobacteria</taxon>
        <taxon>Hyphomonadales</taxon>
        <taxon>Hyphomonadaceae</taxon>
        <taxon>Hyphomonas</taxon>
    </lineage>
</organism>
<evidence type="ECO:0000259" key="3">
    <source>
        <dbReference type="PROSITE" id="PS50263"/>
    </source>
</evidence>
<dbReference type="OrthoDB" id="9803803at2"/>
<evidence type="ECO:0000256" key="1">
    <source>
        <dbReference type="ARBA" id="ARBA00008129"/>
    </source>
</evidence>
<proteinExistence type="inferred from homology"/>
<dbReference type="AlphaFoldDB" id="A0A059GAC4"/>
<dbReference type="PROSITE" id="PS00920">
    <property type="entry name" value="NITRIL_CHT_1"/>
    <property type="match status" value="1"/>
</dbReference>
<feature type="domain" description="CN hydrolase" evidence="3">
    <location>
        <begin position="4"/>
        <end position="272"/>
    </location>
</feature>
<dbReference type="PANTHER" id="PTHR46044">
    <property type="entry name" value="NITRILASE"/>
    <property type="match status" value="1"/>
</dbReference>
<dbReference type="STRING" id="1280953.HOC_02808"/>
<evidence type="ECO:0000256" key="2">
    <source>
        <dbReference type="PROSITE-ProRule" id="PRU10139"/>
    </source>
</evidence>
<dbReference type="InterPro" id="IPR036526">
    <property type="entry name" value="C-N_Hydrolase_sf"/>
</dbReference>
<dbReference type="Gene3D" id="3.60.110.10">
    <property type="entry name" value="Carbon-nitrogen hydrolase"/>
    <property type="match status" value="1"/>
</dbReference>
<dbReference type="InterPro" id="IPR000132">
    <property type="entry name" value="Nitrilase/CN_hydratase_CS"/>
</dbReference>
<keyword evidence="5" id="KW-1185">Reference proteome</keyword>
<protein>
    <submittedName>
        <fullName evidence="4">Putative amidohydrolase</fullName>
    </submittedName>
</protein>
<dbReference type="Proteomes" id="UP000024942">
    <property type="component" value="Unassembled WGS sequence"/>
</dbReference>
<gene>
    <name evidence="4" type="ORF">HOC_02808</name>
</gene>
<dbReference type="Pfam" id="PF00795">
    <property type="entry name" value="CN_hydrolase"/>
    <property type="match status" value="1"/>
</dbReference>
<sequence>MSKFVVAAVQAGSKLFDTDATLSLFAGKLTEAAKTGADLVVFPEAFIGGYPKGIDFGVRVGMRSPAGREQFRQYFDGAIERHSSQMDEIRSLVKEAQVNVVLGIIEREGGTLYCSSATIDRDGNVLAWHRKLMPTAMEKVIWGQGDGSTIEVAKSDMGVISMAICWENYMPLLRSHLYSQGTQVHCVPTVDDRDVWLPTLQMIALEGRCFVVSACQYMTVGDVSADWFDPLQGTKPDTVLIRGGSCIISPMGEVLAAPVFNKAAIVSAEIDMDEIKRAKFDLDVSGHYSRPDVFKLSVDTKPQR</sequence>
<comment type="similarity">
    <text evidence="1">Belongs to the carbon-nitrogen hydrolase superfamily. Nitrilase family.</text>
</comment>
<evidence type="ECO:0000313" key="5">
    <source>
        <dbReference type="Proteomes" id="UP000024942"/>
    </source>
</evidence>
<dbReference type="PROSITE" id="PS50263">
    <property type="entry name" value="CN_HYDROLASE"/>
    <property type="match status" value="1"/>
</dbReference>
<comment type="caution">
    <text evidence="4">The sequence shown here is derived from an EMBL/GenBank/DDBJ whole genome shotgun (WGS) entry which is preliminary data.</text>
</comment>
<dbReference type="PANTHER" id="PTHR46044:SF1">
    <property type="entry name" value="CN HYDROLASE DOMAIN-CONTAINING PROTEIN"/>
    <property type="match status" value="1"/>
</dbReference>
<dbReference type="EMBL" id="ARYL01000003">
    <property type="protein sequence ID" value="KDA03771.1"/>
    <property type="molecule type" value="Genomic_DNA"/>
</dbReference>
<dbReference type="SUPFAM" id="SSF56317">
    <property type="entry name" value="Carbon-nitrogen hydrolase"/>
    <property type="match status" value="1"/>
</dbReference>
<reference evidence="4 5" key="1">
    <citation type="journal article" date="2014" name="Antonie Van Leeuwenhoek">
        <title>Hyphomonas beringensis sp. nov. and Hyphomonas chukchiensis sp. nov., isolated from surface seawater of the Bering Sea and Chukchi Sea.</title>
        <authorList>
            <person name="Li C."/>
            <person name="Lai Q."/>
            <person name="Li G."/>
            <person name="Dong C."/>
            <person name="Wang J."/>
            <person name="Liao Y."/>
            <person name="Shao Z."/>
        </authorList>
    </citation>
    <scope>NUCLEOTIDE SEQUENCE [LARGE SCALE GENOMIC DNA]</scope>
    <source>
        <strain evidence="4 5">SCH89</strain>
    </source>
</reference>
<dbReference type="PATRIC" id="fig|1280953.3.peg.567"/>
<dbReference type="CDD" id="cd07564">
    <property type="entry name" value="nitrilases_CHs"/>
    <property type="match status" value="1"/>
</dbReference>
<accession>A0A059GAC4</accession>
<evidence type="ECO:0000313" key="4">
    <source>
        <dbReference type="EMBL" id="KDA03771.1"/>
    </source>
</evidence>
<dbReference type="eggNOG" id="COG0388">
    <property type="taxonomic scope" value="Bacteria"/>
</dbReference>
<dbReference type="RefSeq" id="WP_035535787.1">
    <property type="nucleotide sequence ID" value="NZ_ARYL01000003.1"/>
</dbReference>
<dbReference type="GO" id="GO:0000257">
    <property type="term" value="F:nitrilase activity"/>
    <property type="evidence" value="ECO:0007669"/>
    <property type="project" value="UniProtKB-ARBA"/>
</dbReference>
<dbReference type="InterPro" id="IPR003010">
    <property type="entry name" value="C-N_Hydrolase"/>
</dbReference>
<feature type="active site" description="Proton acceptor" evidence="2">
    <location>
        <position position="44"/>
    </location>
</feature>